<sequence>MKPWNGTQIIKPVVDSGISQWTTMAEDWETQSERLIAAVVEALAAAPWGGGAEGEAFRNSHLQGDGPNRMLNQCVDLSRQITDACGRLRASIDNTLGTDADIESDLKAREAKAREARA</sequence>
<proteinExistence type="predicted"/>
<evidence type="ECO:0008006" key="4">
    <source>
        <dbReference type="Google" id="ProtNLM"/>
    </source>
</evidence>
<keyword evidence="3" id="KW-1185">Reference proteome</keyword>
<reference evidence="2 3" key="1">
    <citation type="submission" date="2024-09" db="EMBL/GenBank/DDBJ databases">
        <authorList>
            <person name="Sun Q."/>
            <person name="Mori K."/>
        </authorList>
    </citation>
    <scope>NUCLEOTIDE SEQUENCE [LARGE SCALE GENOMIC DNA]</scope>
    <source>
        <strain evidence="2 3">CCM 3426</strain>
    </source>
</reference>
<evidence type="ECO:0000313" key="3">
    <source>
        <dbReference type="Proteomes" id="UP001589647"/>
    </source>
</evidence>
<feature type="compositionally biased region" description="Basic and acidic residues" evidence="1">
    <location>
        <begin position="104"/>
        <end position="118"/>
    </location>
</feature>
<dbReference type="RefSeq" id="WP_189652855.1">
    <property type="nucleotide sequence ID" value="NZ_BMRC01000032.1"/>
</dbReference>
<dbReference type="EMBL" id="JBHMEI010000038">
    <property type="protein sequence ID" value="MFB9206545.1"/>
    <property type="molecule type" value="Genomic_DNA"/>
</dbReference>
<accession>A0ABV5IRB9</accession>
<dbReference type="Proteomes" id="UP001589647">
    <property type="component" value="Unassembled WGS sequence"/>
</dbReference>
<gene>
    <name evidence="2" type="ORF">ACFFV7_35475</name>
</gene>
<comment type="caution">
    <text evidence="2">The sequence shown here is derived from an EMBL/GenBank/DDBJ whole genome shotgun (WGS) entry which is preliminary data.</text>
</comment>
<protein>
    <recommendedName>
        <fullName evidence="4">WXG100 family type VII secretion target</fullName>
    </recommendedName>
</protein>
<name>A0ABV5IRB9_9ACTN</name>
<organism evidence="2 3">
    <name type="scientific">Nonomuraea spiralis</name>
    <dbReference type="NCBI Taxonomy" id="46182"/>
    <lineage>
        <taxon>Bacteria</taxon>
        <taxon>Bacillati</taxon>
        <taxon>Actinomycetota</taxon>
        <taxon>Actinomycetes</taxon>
        <taxon>Streptosporangiales</taxon>
        <taxon>Streptosporangiaceae</taxon>
        <taxon>Nonomuraea</taxon>
    </lineage>
</organism>
<feature type="region of interest" description="Disordered" evidence="1">
    <location>
        <begin position="99"/>
        <end position="118"/>
    </location>
</feature>
<evidence type="ECO:0000313" key="2">
    <source>
        <dbReference type="EMBL" id="MFB9206545.1"/>
    </source>
</evidence>
<evidence type="ECO:0000256" key="1">
    <source>
        <dbReference type="SAM" id="MobiDB-lite"/>
    </source>
</evidence>